<protein>
    <submittedName>
        <fullName evidence="1">Uncharacterized protein</fullName>
    </submittedName>
</protein>
<proteinExistence type="predicted"/>
<comment type="caution">
    <text evidence="1">The sequence shown here is derived from an EMBL/GenBank/DDBJ whole genome shotgun (WGS) entry which is preliminary data.</text>
</comment>
<name>A0A0F9RSD1_9ZZZZ</name>
<evidence type="ECO:0000313" key="1">
    <source>
        <dbReference type="EMBL" id="KKN27876.1"/>
    </source>
</evidence>
<gene>
    <name evidence="1" type="ORF">LCGC14_0860000</name>
</gene>
<reference evidence="1" key="1">
    <citation type="journal article" date="2015" name="Nature">
        <title>Complex archaea that bridge the gap between prokaryotes and eukaryotes.</title>
        <authorList>
            <person name="Spang A."/>
            <person name="Saw J.H."/>
            <person name="Jorgensen S.L."/>
            <person name="Zaremba-Niedzwiedzka K."/>
            <person name="Martijn J."/>
            <person name="Lind A.E."/>
            <person name="van Eijk R."/>
            <person name="Schleper C."/>
            <person name="Guy L."/>
            <person name="Ettema T.J."/>
        </authorList>
    </citation>
    <scope>NUCLEOTIDE SEQUENCE</scope>
</reference>
<dbReference type="AlphaFoldDB" id="A0A0F9RSD1"/>
<accession>A0A0F9RSD1</accession>
<sequence>MVYKDIVDEQDSVLRHLEEELMKKNININDIKRVRLVDKEGKIYFKDYEDIFLIFTKNDKIKIIEADFHAENEHVFFLLKHGEIYQDQFNREYDELILLSYEINQETINQAKSQGVKVIYKKKL</sequence>
<dbReference type="EMBL" id="LAZR01002607">
    <property type="protein sequence ID" value="KKN27876.1"/>
    <property type="molecule type" value="Genomic_DNA"/>
</dbReference>
<organism evidence="1">
    <name type="scientific">marine sediment metagenome</name>
    <dbReference type="NCBI Taxonomy" id="412755"/>
    <lineage>
        <taxon>unclassified sequences</taxon>
        <taxon>metagenomes</taxon>
        <taxon>ecological metagenomes</taxon>
    </lineage>
</organism>